<keyword evidence="1 2" id="KW-0597">Phosphoprotein</keyword>
<evidence type="ECO:0000259" key="3">
    <source>
        <dbReference type="PROSITE" id="PS50110"/>
    </source>
</evidence>
<dbReference type="SUPFAM" id="SSF52172">
    <property type="entry name" value="CheY-like"/>
    <property type="match status" value="1"/>
</dbReference>
<dbReference type="InterPro" id="IPR001789">
    <property type="entry name" value="Sig_transdc_resp-reg_receiver"/>
</dbReference>
<dbReference type="InterPro" id="IPR050595">
    <property type="entry name" value="Bact_response_regulator"/>
</dbReference>
<comment type="caution">
    <text evidence="4">The sequence shown here is derived from an EMBL/GenBank/DDBJ whole genome shotgun (WGS) entry which is preliminary data.</text>
</comment>
<dbReference type="SMART" id="SM00448">
    <property type="entry name" value="REC"/>
    <property type="match status" value="1"/>
</dbReference>
<evidence type="ECO:0000256" key="1">
    <source>
        <dbReference type="ARBA" id="ARBA00022553"/>
    </source>
</evidence>
<dbReference type="RefSeq" id="WP_256619865.1">
    <property type="nucleotide sequence ID" value="NZ_JANIBC010000010.1"/>
</dbReference>
<proteinExistence type="predicted"/>
<dbReference type="PANTHER" id="PTHR44591:SF3">
    <property type="entry name" value="RESPONSE REGULATORY DOMAIN-CONTAINING PROTEIN"/>
    <property type="match status" value="1"/>
</dbReference>
<name>A0A9X2LAJ2_9PROT</name>
<evidence type="ECO:0000313" key="4">
    <source>
        <dbReference type="EMBL" id="MCQ8185968.1"/>
    </source>
</evidence>
<dbReference type="AlphaFoldDB" id="A0A9X2LAJ2"/>
<dbReference type="PANTHER" id="PTHR44591">
    <property type="entry name" value="STRESS RESPONSE REGULATOR PROTEIN 1"/>
    <property type="match status" value="1"/>
</dbReference>
<keyword evidence="5" id="KW-1185">Reference proteome</keyword>
<dbReference type="GO" id="GO:0000160">
    <property type="term" value="P:phosphorelay signal transduction system"/>
    <property type="evidence" value="ECO:0007669"/>
    <property type="project" value="InterPro"/>
</dbReference>
<reference evidence="4" key="1">
    <citation type="submission" date="2022-07" db="EMBL/GenBank/DDBJ databases">
        <title>Parvularcula maris sp. nov., an algicidal bacterium isolated from seawater.</title>
        <authorList>
            <person name="Li F."/>
        </authorList>
    </citation>
    <scope>NUCLEOTIDE SEQUENCE</scope>
    <source>
        <strain evidence="4">BGMRC 0090</strain>
    </source>
</reference>
<evidence type="ECO:0000313" key="5">
    <source>
        <dbReference type="Proteomes" id="UP001142610"/>
    </source>
</evidence>
<dbReference type="Pfam" id="PF00072">
    <property type="entry name" value="Response_reg"/>
    <property type="match status" value="1"/>
</dbReference>
<dbReference type="EMBL" id="JANIBC010000010">
    <property type="protein sequence ID" value="MCQ8185968.1"/>
    <property type="molecule type" value="Genomic_DNA"/>
</dbReference>
<feature type="domain" description="Response regulatory" evidence="3">
    <location>
        <begin position="5"/>
        <end position="116"/>
    </location>
</feature>
<dbReference type="Proteomes" id="UP001142610">
    <property type="component" value="Unassembled WGS sequence"/>
</dbReference>
<feature type="modified residue" description="4-aspartylphosphate" evidence="2">
    <location>
        <position position="55"/>
    </location>
</feature>
<sequence>MRNLRLLIVEDEALVAMDLELAASSLGVGDILVAGSCQEAMNLIGEEWIDVAILDIALPDGKSFDAAALLKARGAGIIFHSGHAEPTSLLSEFPGAEVCTKPCGPEEVMAAMQKVLHPGRTDPA</sequence>
<organism evidence="4 5">
    <name type="scientific">Parvularcula maris</name>
    <dbReference type="NCBI Taxonomy" id="2965077"/>
    <lineage>
        <taxon>Bacteria</taxon>
        <taxon>Pseudomonadati</taxon>
        <taxon>Pseudomonadota</taxon>
        <taxon>Alphaproteobacteria</taxon>
        <taxon>Parvularculales</taxon>
        <taxon>Parvularculaceae</taxon>
        <taxon>Parvularcula</taxon>
    </lineage>
</organism>
<dbReference type="Gene3D" id="3.40.50.2300">
    <property type="match status" value="1"/>
</dbReference>
<gene>
    <name evidence="4" type="ORF">NOG11_11265</name>
</gene>
<dbReference type="InterPro" id="IPR011006">
    <property type="entry name" value="CheY-like_superfamily"/>
</dbReference>
<dbReference type="PROSITE" id="PS50110">
    <property type="entry name" value="RESPONSE_REGULATORY"/>
    <property type="match status" value="1"/>
</dbReference>
<accession>A0A9X2LAJ2</accession>
<protein>
    <submittedName>
        <fullName evidence="4">Response regulator</fullName>
    </submittedName>
</protein>
<evidence type="ECO:0000256" key="2">
    <source>
        <dbReference type="PROSITE-ProRule" id="PRU00169"/>
    </source>
</evidence>